<evidence type="ECO:0000313" key="11">
    <source>
        <dbReference type="EMBL" id="RKP10827.1"/>
    </source>
</evidence>
<dbReference type="Pfam" id="PF12597">
    <property type="entry name" value="Cox20"/>
    <property type="match status" value="1"/>
</dbReference>
<proteinExistence type="inferred from homology"/>
<feature type="transmembrane region" description="Helical" evidence="10">
    <location>
        <begin position="82"/>
        <end position="101"/>
    </location>
</feature>
<protein>
    <recommendedName>
        <fullName evidence="3">Cytochrome c oxidase assembly protein COX20, mitochondrial</fullName>
    </recommendedName>
</protein>
<keyword evidence="5" id="KW-0999">Mitochondrion inner membrane</keyword>
<organism evidence="11 12">
    <name type="scientific">Thamnocephalis sphaerospora</name>
    <dbReference type="NCBI Taxonomy" id="78915"/>
    <lineage>
        <taxon>Eukaryota</taxon>
        <taxon>Fungi</taxon>
        <taxon>Fungi incertae sedis</taxon>
        <taxon>Zoopagomycota</taxon>
        <taxon>Zoopagomycotina</taxon>
        <taxon>Zoopagomycetes</taxon>
        <taxon>Zoopagales</taxon>
        <taxon>Sigmoideomycetaceae</taxon>
        <taxon>Thamnocephalis</taxon>
    </lineage>
</organism>
<dbReference type="Proteomes" id="UP000271241">
    <property type="component" value="Unassembled WGS sequence"/>
</dbReference>
<dbReference type="GO" id="GO:0033617">
    <property type="term" value="P:mitochondrial respiratory chain complex IV assembly"/>
    <property type="evidence" value="ECO:0007669"/>
    <property type="project" value="InterPro"/>
</dbReference>
<dbReference type="AlphaFoldDB" id="A0A4P9XX10"/>
<accession>A0A4P9XX10</accession>
<evidence type="ECO:0000313" key="12">
    <source>
        <dbReference type="Proteomes" id="UP000271241"/>
    </source>
</evidence>
<keyword evidence="6 10" id="KW-1133">Transmembrane helix</keyword>
<feature type="transmembrane region" description="Helical" evidence="10">
    <location>
        <begin position="58"/>
        <end position="76"/>
    </location>
</feature>
<evidence type="ECO:0000256" key="3">
    <source>
        <dbReference type="ARBA" id="ARBA00017689"/>
    </source>
</evidence>
<evidence type="ECO:0000256" key="5">
    <source>
        <dbReference type="ARBA" id="ARBA00022792"/>
    </source>
</evidence>
<dbReference type="PANTHER" id="PTHR31586:SF1">
    <property type="entry name" value="CYTOCHROME C OXIDASE ASSEMBLY PROTEIN COX20, MITOCHONDRIAL"/>
    <property type="match status" value="1"/>
</dbReference>
<comment type="subcellular location">
    <subcellularLocation>
        <location evidence="1">Mitochondrion inner membrane</location>
    </subcellularLocation>
</comment>
<dbReference type="PIRSF" id="PIRSF007871">
    <property type="entry name" value="Cox20"/>
    <property type="match status" value="1"/>
</dbReference>
<keyword evidence="7" id="KW-0496">Mitochondrion</keyword>
<evidence type="ECO:0000256" key="2">
    <source>
        <dbReference type="ARBA" id="ARBA00009575"/>
    </source>
</evidence>
<dbReference type="GO" id="GO:0005743">
    <property type="term" value="C:mitochondrial inner membrane"/>
    <property type="evidence" value="ECO:0007669"/>
    <property type="project" value="UniProtKB-SubCell"/>
</dbReference>
<evidence type="ECO:0000256" key="1">
    <source>
        <dbReference type="ARBA" id="ARBA00004273"/>
    </source>
</evidence>
<keyword evidence="12" id="KW-1185">Reference proteome</keyword>
<dbReference type="EMBL" id="KZ992436">
    <property type="protein sequence ID" value="RKP10827.1"/>
    <property type="molecule type" value="Genomic_DNA"/>
</dbReference>
<dbReference type="InterPro" id="IPR022533">
    <property type="entry name" value="Cox20"/>
</dbReference>
<dbReference type="OrthoDB" id="14603at2759"/>
<keyword evidence="4 10" id="KW-0812">Transmembrane</keyword>
<evidence type="ECO:0000256" key="6">
    <source>
        <dbReference type="ARBA" id="ARBA00022989"/>
    </source>
</evidence>
<evidence type="ECO:0000256" key="8">
    <source>
        <dbReference type="ARBA" id="ARBA00023136"/>
    </source>
</evidence>
<name>A0A4P9XX10_9FUNG</name>
<sequence length="141" mass="15162">MTSTPQPSTPADAAAAPDAATPAQPQQSQPATLSEALRNVSLDRMRHVVRTPCGRDSLLYGIGGGTAVGIARFLITRKVLPSANWAVGAFALISIGSWEWCHYQRIQYAKKMDLVVEKLNQLEEKKRREGGASSAPTSEDA</sequence>
<evidence type="ECO:0000256" key="10">
    <source>
        <dbReference type="SAM" id="Phobius"/>
    </source>
</evidence>
<comment type="similarity">
    <text evidence="2">Belongs to the COX20 family.</text>
</comment>
<dbReference type="PANTHER" id="PTHR31586">
    <property type="entry name" value="CYTOCHROME C OXIDASE PROTEIN 20"/>
    <property type="match status" value="1"/>
</dbReference>
<dbReference type="PRINTS" id="PR02049">
    <property type="entry name" value="PROTEINF36A"/>
</dbReference>
<evidence type="ECO:0000256" key="4">
    <source>
        <dbReference type="ARBA" id="ARBA00022692"/>
    </source>
</evidence>
<feature type="region of interest" description="Disordered" evidence="9">
    <location>
        <begin position="1"/>
        <end position="31"/>
    </location>
</feature>
<keyword evidence="8 10" id="KW-0472">Membrane</keyword>
<gene>
    <name evidence="11" type="ORF">THASP1DRAFT_21539</name>
</gene>
<evidence type="ECO:0000256" key="7">
    <source>
        <dbReference type="ARBA" id="ARBA00023128"/>
    </source>
</evidence>
<reference evidence="12" key="1">
    <citation type="journal article" date="2018" name="Nat. Microbiol.">
        <title>Leveraging single-cell genomics to expand the fungal tree of life.</title>
        <authorList>
            <person name="Ahrendt S.R."/>
            <person name="Quandt C.A."/>
            <person name="Ciobanu D."/>
            <person name="Clum A."/>
            <person name="Salamov A."/>
            <person name="Andreopoulos B."/>
            <person name="Cheng J.F."/>
            <person name="Woyke T."/>
            <person name="Pelin A."/>
            <person name="Henrissat B."/>
            <person name="Reynolds N.K."/>
            <person name="Benny G.L."/>
            <person name="Smith M.E."/>
            <person name="James T.Y."/>
            <person name="Grigoriev I.V."/>
        </authorList>
    </citation>
    <scope>NUCLEOTIDE SEQUENCE [LARGE SCALE GENOMIC DNA]</scope>
    <source>
        <strain evidence="12">RSA 1356</strain>
    </source>
</reference>
<evidence type="ECO:0000256" key="9">
    <source>
        <dbReference type="SAM" id="MobiDB-lite"/>
    </source>
</evidence>